<name>A0ABN6UTX8_9BACT</name>
<dbReference type="PANTHER" id="PTHR33741">
    <property type="entry name" value="TRANSMEMBRANE PROTEIN DDB_G0269096-RELATED"/>
    <property type="match status" value="1"/>
</dbReference>
<feature type="transmembrane region" description="Helical" evidence="1">
    <location>
        <begin position="91"/>
        <end position="111"/>
    </location>
</feature>
<gene>
    <name evidence="3" type="ORF">GETHOR_02940</name>
</gene>
<dbReference type="Pfam" id="PF04982">
    <property type="entry name" value="TM_HPP"/>
    <property type="match status" value="1"/>
</dbReference>
<accession>A0ABN6UTX8</accession>
<feature type="transmembrane region" description="Helical" evidence="1">
    <location>
        <begin position="37"/>
        <end position="59"/>
    </location>
</feature>
<keyword evidence="4" id="KW-1185">Reference proteome</keyword>
<organism evidence="3 4">
    <name type="scientific">Geothrix oryzae</name>
    <dbReference type="NCBI Taxonomy" id="2927975"/>
    <lineage>
        <taxon>Bacteria</taxon>
        <taxon>Pseudomonadati</taxon>
        <taxon>Acidobacteriota</taxon>
        <taxon>Holophagae</taxon>
        <taxon>Holophagales</taxon>
        <taxon>Holophagaceae</taxon>
        <taxon>Geothrix</taxon>
    </lineage>
</organism>
<keyword evidence="1" id="KW-1133">Transmembrane helix</keyword>
<feature type="transmembrane region" description="Helical" evidence="1">
    <location>
        <begin position="66"/>
        <end position="85"/>
    </location>
</feature>
<dbReference type="Proteomes" id="UP001242010">
    <property type="component" value="Chromosome"/>
</dbReference>
<evidence type="ECO:0000256" key="1">
    <source>
        <dbReference type="SAM" id="Phobius"/>
    </source>
</evidence>
<feature type="transmembrane region" description="Helical" evidence="1">
    <location>
        <begin position="166"/>
        <end position="189"/>
    </location>
</feature>
<keyword evidence="1" id="KW-0472">Membrane</keyword>
<feature type="domain" description="HPP transmembrane region" evidence="2">
    <location>
        <begin position="40"/>
        <end position="194"/>
    </location>
</feature>
<feature type="transmembrane region" description="Helical" evidence="1">
    <location>
        <begin position="123"/>
        <end position="146"/>
    </location>
</feature>
<evidence type="ECO:0000313" key="3">
    <source>
        <dbReference type="EMBL" id="BDU68193.1"/>
    </source>
</evidence>
<dbReference type="RefSeq" id="WP_286354817.1">
    <property type="nucleotide sequence ID" value="NZ_AP027079.1"/>
</dbReference>
<evidence type="ECO:0000313" key="4">
    <source>
        <dbReference type="Proteomes" id="UP001242010"/>
    </source>
</evidence>
<dbReference type="InterPro" id="IPR058581">
    <property type="entry name" value="TM_HPP"/>
</dbReference>
<keyword evidence="1" id="KW-0812">Transmembrane</keyword>
<dbReference type="InterPro" id="IPR007065">
    <property type="entry name" value="HPP"/>
</dbReference>
<evidence type="ECO:0000259" key="2">
    <source>
        <dbReference type="Pfam" id="PF04982"/>
    </source>
</evidence>
<protein>
    <recommendedName>
        <fullName evidence="2">HPP transmembrane region domain-containing protein</fullName>
    </recommendedName>
</protein>
<proteinExistence type="predicted"/>
<dbReference type="EMBL" id="AP027079">
    <property type="protein sequence ID" value="BDU68193.1"/>
    <property type="molecule type" value="Genomic_DNA"/>
</dbReference>
<sequence>MTPDRRPLDLLEPAITRGLVARFRLTTLLGHFPERQLWAAFMFINGLVSIGLLAGLAMLTHTPMVFPSLGPTAFLFFFTPTLPTASPRNTIYGHIIGIACGYGALWLMGLHHAPPAMVMGVDLARIGAAALSLAATGALMILFRAAHPPAGATTLIISLGIITRPQHLAIMLLAVALLTVQAIVLNRLAGIDYPLWAKRAPAP</sequence>
<dbReference type="PANTHER" id="PTHR33741:SF5">
    <property type="entry name" value="TRANSMEMBRANE PROTEIN DDB_G0269096-RELATED"/>
    <property type="match status" value="1"/>
</dbReference>
<reference evidence="4" key="1">
    <citation type="journal article" date="2023" name="Int. J. Syst. Evol. Microbiol.">
        <title>Mesoterricola silvestris gen. nov., sp. nov., Mesoterricola sediminis sp. nov., Geothrix oryzae sp. nov., Geothrix edaphica sp. nov., Geothrix rubra sp. nov., and Geothrix limicola sp. nov., six novel members of Acidobacteriota isolated from soils.</title>
        <authorList>
            <person name="Itoh H."/>
            <person name="Sugisawa Y."/>
            <person name="Mise K."/>
            <person name="Xu Z."/>
            <person name="Kuniyasu M."/>
            <person name="Ushijima N."/>
            <person name="Kawano K."/>
            <person name="Kobayashi E."/>
            <person name="Shiratori Y."/>
            <person name="Masuda Y."/>
            <person name="Senoo K."/>
        </authorList>
    </citation>
    <scope>NUCLEOTIDE SEQUENCE [LARGE SCALE GENOMIC DNA]</scope>
    <source>
        <strain evidence="4">Red222</strain>
    </source>
</reference>